<dbReference type="Proteomes" id="UP000198756">
    <property type="component" value="Unassembled WGS sequence"/>
</dbReference>
<evidence type="ECO:0000313" key="2">
    <source>
        <dbReference type="Proteomes" id="UP000198756"/>
    </source>
</evidence>
<sequence length="150" mass="16973">MNSRLSKSSILHACTIKQQMTISDFEKEVARLKSEVTTRDESASQGNRGASEQNELLVRMEHELLFLRNELMTLGNIDPDLTCEEIEIGAVVVTDQRIFFVSTSIESVDINEKSVFGLSVHAPIYAEMKGKKKGELIEYNGLRYKILDVY</sequence>
<reference evidence="2" key="1">
    <citation type="submission" date="2016-10" db="EMBL/GenBank/DDBJ databases">
        <authorList>
            <person name="Varghese N."/>
            <person name="Submissions S."/>
        </authorList>
    </citation>
    <scope>NUCLEOTIDE SEQUENCE [LARGE SCALE GENOMIC DNA]</scope>
    <source>
        <strain evidence="2">DSM 22703</strain>
    </source>
</reference>
<gene>
    <name evidence="1" type="ORF">SAMN03080617_03697</name>
</gene>
<name>A0A1G5ZEI0_9BACT</name>
<protein>
    <recommendedName>
        <fullName evidence="3">Transcription elongation factor, GreA/GreB, C-term</fullName>
    </recommendedName>
</protein>
<keyword evidence="2" id="KW-1185">Reference proteome</keyword>
<organism evidence="1 2">
    <name type="scientific">Algoriphagus alkaliphilus</name>
    <dbReference type="NCBI Taxonomy" id="279824"/>
    <lineage>
        <taxon>Bacteria</taxon>
        <taxon>Pseudomonadati</taxon>
        <taxon>Bacteroidota</taxon>
        <taxon>Cytophagia</taxon>
        <taxon>Cytophagales</taxon>
        <taxon>Cyclobacteriaceae</taxon>
        <taxon>Algoriphagus</taxon>
    </lineage>
</organism>
<accession>A0A1G5ZEI0</accession>
<dbReference type="RefSeq" id="WP_139183672.1">
    <property type="nucleotide sequence ID" value="NZ_FMXE01000035.1"/>
</dbReference>
<dbReference type="STRING" id="279824.SAMN03080617_03697"/>
<dbReference type="OrthoDB" id="667380at2"/>
<dbReference type="EMBL" id="FMXE01000035">
    <property type="protein sequence ID" value="SDA93281.1"/>
    <property type="molecule type" value="Genomic_DNA"/>
</dbReference>
<evidence type="ECO:0000313" key="1">
    <source>
        <dbReference type="EMBL" id="SDA93281.1"/>
    </source>
</evidence>
<evidence type="ECO:0008006" key="3">
    <source>
        <dbReference type="Google" id="ProtNLM"/>
    </source>
</evidence>
<proteinExistence type="predicted"/>
<dbReference type="AlphaFoldDB" id="A0A1G5ZEI0"/>